<dbReference type="OrthoDB" id="3357985at2759"/>
<comment type="caution">
    <text evidence="1">The sequence shown here is derived from an EMBL/GenBank/DDBJ whole genome shotgun (WGS) entry which is preliminary data.</text>
</comment>
<proteinExistence type="predicted"/>
<sequence length="292" mass="32118">MLISMALPTTTMTGTFLDDFIIAQSVTPTSASFRDTYICTSDFGMYQVHFPILACASSAFVSLLTPRGSHHIPTCYDIADDSTSFCCFLSLVYSRDLPTISTFAELDHTLTVASKYGLVLSSKLLRGLLSDPDTAVHVDKDPWSAFLVAQRWGFTTEMNAASRRLVGQLDLTDETTLMRLQASESGLRIMSWLVMRQTKLMTFISSSPLVQPSTDLVCLMCNGTASNWPSVWAQNLYKSLVTSGELPEMFGLASALELAGCRECRETIVENARAVEAWMRAVKQGLNTEGIL</sequence>
<name>A0A8H2WRZ1_9AGAM</name>
<dbReference type="Proteomes" id="UP000663831">
    <property type="component" value="Unassembled WGS sequence"/>
</dbReference>
<dbReference type="AlphaFoldDB" id="A0A8H2WRZ1"/>
<evidence type="ECO:0000313" key="2">
    <source>
        <dbReference type="Proteomes" id="UP000663831"/>
    </source>
</evidence>
<organism evidence="1 2">
    <name type="scientific">Rhizoctonia solani</name>
    <dbReference type="NCBI Taxonomy" id="456999"/>
    <lineage>
        <taxon>Eukaryota</taxon>
        <taxon>Fungi</taxon>
        <taxon>Dikarya</taxon>
        <taxon>Basidiomycota</taxon>
        <taxon>Agaricomycotina</taxon>
        <taxon>Agaricomycetes</taxon>
        <taxon>Cantharellales</taxon>
        <taxon>Ceratobasidiaceae</taxon>
        <taxon>Rhizoctonia</taxon>
    </lineage>
</organism>
<evidence type="ECO:0000313" key="1">
    <source>
        <dbReference type="EMBL" id="CAE6397473.1"/>
    </source>
</evidence>
<dbReference type="EMBL" id="CAJMWV010000459">
    <property type="protein sequence ID" value="CAE6397473.1"/>
    <property type="molecule type" value="Genomic_DNA"/>
</dbReference>
<protein>
    <recommendedName>
        <fullName evidence="3">BTB domain-containing protein</fullName>
    </recommendedName>
</protein>
<accession>A0A8H2WRZ1</accession>
<gene>
    <name evidence="1" type="ORF">RDB_LOCUS12423</name>
</gene>
<evidence type="ECO:0008006" key="3">
    <source>
        <dbReference type="Google" id="ProtNLM"/>
    </source>
</evidence>
<reference evidence="1" key="1">
    <citation type="submission" date="2021-01" db="EMBL/GenBank/DDBJ databases">
        <authorList>
            <person name="Kaushik A."/>
        </authorList>
    </citation>
    <scope>NUCLEOTIDE SEQUENCE</scope>
    <source>
        <strain evidence="1">AG3-1AP</strain>
    </source>
</reference>